<accession>A0A261XV71</accession>
<sequence>MMKQLTIVLALSLQVLSTAAVAIGNPNQPYQNITTLQILANTLVEAGSPAAIVTQRWNDSTKTAAAGLAEIAREVRARSKDHFRGGSTTKPWTAVAVLHLKYLGNLLPQSPSISIRNLLQMESGLFDVARDPNFQTPATRYKYWSPTELVQHGRIAIPITLSSECSFEKVTGKPIADTYESVILRPLRLRHTSFPINATTLPSPALHGYLGDSNGNWTGNATSDLTDRNPSFAFGNGNIVTPGHDLAEFWGSLFAGKLLNQTTFSEMLTTVPTNSTGLGGIGSLDYGLGVYSLATPCGTAYGHVGVIQGYQILALHNPSNNATGVVTLTTNNPPMNLVNAYIGTVLQLLCQKFE</sequence>
<dbReference type="PANTHER" id="PTHR46825:SF7">
    <property type="entry name" value="D-ALANYL-D-ALANINE CARBOXYPEPTIDASE"/>
    <property type="match status" value="1"/>
</dbReference>
<organism evidence="4 5">
    <name type="scientific">Bifiguratus adelaidae</name>
    <dbReference type="NCBI Taxonomy" id="1938954"/>
    <lineage>
        <taxon>Eukaryota</taxon>
        <taxon>Fungi</taxon>
        <taxon>Fungi incertae sedis</taxon>
        <taxon>Mucoromycota</taxon>
        <taxon>Mucoromycotina</taxon>
        <taxon>Endogonomycetes</taxon>
        <taxon>Endogonales</taxon>
        <taxon>Endogonales incertae sedis</taxon>
        <taxon>Bifiguratus</taxon>
    </lineage>
</organism>
<dbReference type="InterPro" id="IPR050491">
    <property type="entry name" value="AmpC-like"/>
</dbReference>
<evidence type="ECO:0000313" key="4">
    <source>
        <dbReference type="EMBL" id="OZJ02259.1"/>
    </source>
</evidence>
<dbReference type="Proteomes" id="UP000242875">
    <property type="component" value="Unassembled WGS sequence"/>
</dbReference>
<comment type="similarity">
    <text evidence="1">Belongs to the peptidase S12 family.</text>
</comment>
<comment type="caution">
    <text evidence="4">The sequence shown here is derived from an EMBL/GenBank/DDBJ whole genome shotgun (WGS) entry which is preliminary data.</text>
</comment>
<dbReference type="EMBL" id="MVBO01000172">
    <property type="protein sequence ID" value="OZJ02259.1"/>
    <property type="molecule type" value="Genomic_DNA"/>
</dbReference>
<feature type="chain" id="PRO_5011972337" description="Beta-lactamase-related domain-containing protein" evidence="2">
    <location>
        <begin position="21"/>
        <end position="354"/>
    </location>
</feature>
<feature type="signal peptide" evidence="2">
    <location>
        <begin position="1"/>
        <end position="20"/>
    </location>
</feature>
<keyword evidence="2" id="KW-0732">Signal</keyword>
<evidence type="ECO:0000256" key="1">
    <source>
        <dbReference type="ARBA" id="ARBA00038215"/>
    </source>
</evidence>
<evidence type="ECO:0000256" key="2">
    <source>
        <dbReference type="SAM" id="SignalP"/>
    </source>
</evidence>
<dbReference type="Gene3D" id="3.40.710.10">
    <property type="entry name" value="DD-peptidase/beta-lactamase superfamily"/>
    <property type="match status" value="2"/>
</dbReference>
<feature type="domain" description="Beta-lactamase-related" evidence="3">
    <location>
        <begin position="61"/>
        <end position="335"/>
    </location>
</feature>
<keyword evidence="5" id="KW-1185">Reference proteome</keyword>
<dbReference type="AlphaFoldDB" id="A0A261XV71"/>
<dbReference type="PANTHER" id="PTHR46825">
    <property type="entry name" value="D-ALANYL-D-ALANINE-CARBOXYPEPTIDASE/ENDOPEPTIDASE AMPH"/>
    <property type="match status" value="1"/>
</dbReference>
<gene>
    <name evidence="4" type="ORF">BZG36_05030</name>
</gene>
<proteinExistence type="inferred from homology"/>
<evidence type="ECO:0000259" key="3">
    <source>
        <dbReference type="Pfam" id="PF00144"/>
    </source>
</evidence>
<name>A0A261XV71_9FUNG</name>
<dbReference type="InterPro" id="IPR012338">
    <property type="entry name" value="Beta-lactam/transpept-like"/>
</dbReference>
<evidence type="ECO:0000313" key="5">
    <source>
        <dbReference type="Proteomes" id="UP000242875"/>
    </source>
</evidence>
<dbReference type="Pfam" id="PF00144">
    <property type="entry name" value="Beta-lactamase"/>
    <property type="match status" value="1"/>
</dbReference>
<reference evidence="4 5" key="1">
    <citation type="journal article" date="2017" name="Mycologia">
        <title>Bifiguratus adelaidae, gen. et sp. nov., a new member of Mucoromycotina in endophytic and soil-dwelling habitats.</title>
        <authorList>
            <person name="Torres-Cruz T.J."/>
            <person name="Billingsley Tobias T.L."/>
            <person name="Almatruk M."/>
            <person name="Hesse C."/>
            <person name="Kuske C.R."/>
            <person name="Desiro A."/>
            <person name="Benucci G.M."/>
            <person name="Bonito G."/>
            <person name="Stajich J.E."/>
            <person name="Dunlap C."/>
            <person name="Arnold A.E."/>
            <person name="Porras-Alfaro A."/>
        </authorList>
    </citation>
    <scope>NUCLEOTIDE SEQUENCE [LARGE SCALE GENOMIC DNA]</scope>
    <source>
        <strain evidence="4 5">AZ0501</strain>
    </source>
</reference>
<dbReference type="SUPFAM" id="SSF56601">
    <property type="entry name" value="beta-lactamase/transpeptidase-like"/>
    <property type="match status" value="1"/>
</dbReference>
<dbReference type="InterPro" id="IPR001466">
    <property type="entry name" value="Beta-lactam-related"/>
</dbReference>
<protein>
    <recommendedName>
        <fullName evidence="3">Beta-lactamase-related domain-containing protein</fullName>
    </recommendedName>
</protein>